<protein>
    <submittedName>
        <fullName evidence="2">DUF1318 domain-containing protein</fullName>
    </submittedName>
</protein>
<evidence type="ECO:0000313" key="2">
    <source>
        <dbReference type="EMBL" id="TBW58449.1"/>
    </source>
</evidence>
<evidence type="ECO:0000256" key="1">
    <source>
        <dbReference type="SAM" id="SignalP"/>
    </source>
</evidence>
<accession>A0ABY1ZRH0</accession>
<gene>
    <name evidence="2" type="ORF">EZI54_03435</name>
</gene>
<dbReference type="PIRSF" id="PIRSF025560">
    <property type="entry name" value="UCP025560"/>
    <property type="match status" value="1"/>
</dbReference>
<dbReference type="InterPro" id="IPR008309">
    <property type="entry name" value="YdbL"/>
</dbReference>
<name>A0ABY1ZRH0_9GAMM</name>
<dbReference type="EMBL" id="SJDL01000004">
    <property type="protein sequence ID" value="TBW58449.1"/>
    <property type="molecule type" value="Genomic_DNA"/>
</dbReference>
<keyword evidence="3" id="KW-1185">Reference proteome</keyword>
<feature type="chain" id="PRO_5047271728" evidence="1">
    <location>
        <begin position="23"/>
        <end position="114"/>
    </location>
</feature>
<comment type="caution">
    <text evidence="2">The sequence shown here is derived from an EMBL/GenBank/DDBJ whole genome shotgun (WGS) entry which is preliminary data.</text>
</comment>
<proteinExistence type="predicted"/>
<keyword evidence="1" id="KW-0732">Signal</keyword>
<dbReference type="Pfam" id="PF07027">
    <property type="entry name" value="DUF1318"/>
    <property type="match status" value="1"/>
</dbReference>
<reference evidence="2 3" key="1">
    <citation type="submission" date="2019-02" db="EMBL/GenBank/DDBJ databases">
        <title>Marinobacter halodurans sp. nov., a marine bacterium isolated from sea tidal flat.</title>
        <authorList>
            <person name="Yoo Y."/>
            <person name="Lee D.W."/>
            <person name="Kim B.S."/>
            <person name="Kim J.-J."/>
        </authorList>
    </citation>
    <scope>NUCLEOTIDE SEQUENCE [LARGE SCALE GENOMIC DNA]</scope>
    <source>
        <strain evidence="2 3">YJ-S3-2</strain>
    </source>
</reference>
<organism evidence="2 3">
    <name type="scientific">Marinobacter halodurans</name>
    <dbReference type="NCBI Taxonomy" id="2528979"/>
    <lineage>
        <taxon>Bacteria</taxon>
        <taxon>Pseudomonadati</taxon>
        <taxon>Pseudomonadota</taxon>
        <taxon>Gammaproteobacteria</taxon>
        <taxon>Pseudomonadales</taxon>
        <taxon>Marinobacteraceae</taxon>
        <taxon>Marinobacter</taxon>
    </lineage>
</organism>
<feature type="signal peptide" evidence="1">
    <location>
        <begin position="1"/>
        <end position="22"/>
    </location>
</feature>
<dbReference type="Proteomes" id="UP000313645">
    <property type="component" value="Unassembled WGS sequence"/>
</dbReference>
<dbReference type="RefSeq" id="WP_131479062.1">
    <property type="nucleotide sequence ID" value="NZ_SJDL01000004.1"/>
</dbReference>
<sequence>MTVSARIGALLIALCLSLPALAMDLDTAKGKLEAAKTQGLVGETPTGYLEVVKPQGDAAAIVEAINAARRDEYTRIAEKHGIAVTKVESVAGQKAIEKTPSGQYIKQDGKWVKK</sequence>
<evidence type="ECO:0000313" key="3">
    <source>
        <dbReference type="Proteomes" id="UP000313645"/>
    </source>
</evidence>